<name>A0A498D7W1_9BACI</name>
<keyword evidence="1" id="KW-0812">Transmembrane</keyword>
<dbReference type="Proteomes" id="UP000270219">
    <property type="component" value="Unassembled WGS sequence"/>
</dbReference>
<feature type="transmembrane region" description="Helical" evidence="1">
    <location>
        <begin position="35"/>
        <end position="56"/>
    </location>
</feature>
<keyword evidence="1" id="KW-1133">Transmembrane helix</keyword>
<sequence>METIPHLVWIIYLIFLFMTLVSSILYWIFRRYSAFAAISIILSLLIPLIAFVFSVQRPDNFNEFDYYVKEIQQGNYWAIFLTVGYVYLIGWFILLIVDLSVYLSSNKVVRSKSEVFWSKFISYYKRISKKWKFNKKRDVEGEKKVESK</sequence>
<proteinExistence type="predicted"/>
<evidence type="ECO:0000313" key="3">
    <source>
        <dbReference type="Proteomes" id="UP000270219"/>
    </source>
</evidence>
<evidence type="ECO:0000313" key="2">
    <source>
        <dbReference type="EMBL" id="RLL44937.1"/>
    </source>
</evidence>
<feature type="transmembrane region" description="Helical" evidence="1">
    <location>
        <begin position="76"/>
        <end position="103"/>
    </location>
</feature>
<comment type="caution">
    <text evidence="2">The sequence shown here is derived from an EMBL/GenBank/DDBJ whole genome shotgun (WGS) entry which is preliminary data.</text>
</comment>
<keyword evidence="3" id="KW-1185">Reference proteome</keyword>
<dbReference type="OrthoDB" id="2645556at2"/>
<dbReference type="AlphaFoldDB" id="A0A498D7W1"/>
<dbReference type="EMBL" id="RCHR01000003">
    <property type="protein sequence ID" value="RLL44937.1"/>
    <property type="molecule type" value="Genomic_DNA"/>
</dbReference>
<accession>A0A498D7W1</accession>
<protein>
    <submittedName>
        <fullName evidence="2">Uncharacterized protein</fullName>
    </submittedName>
</protein>
<organism evidence="2 3">
    <name type="scientific">Oceanobacillus piezotolerans</name>
    <dbReference type="NCBI Taxonomy" id="2448030"/>
    <lineage>
        <taxon>Bacteria</taxon>
        <taxon>Bacillati</taxon>
        <taxon>Bacillota</taxon>
        <taxon>Bacilli</taxon>
        <taxon>Bacillales</taxon>
        <taxon>Bacillaceae</taxon>
        <taxon>Oceanobacillus</taxon>
    </lineage>
</organism>
<keyword evidence="1" id="KW-0472">Membrane</keyword>
<dbReference type="RefSeq" id="WP_121522527.1">
    <property type="nucleotide sequence ID" value="NZ_RCHR01000003.1"/>
</dbReference>
<feature type="transmembrane region" description="Helical" evidence="1">
    <location>
        <begin position="6"/>
        <end position="28"/>
    </location>
</feature>
<gene>
    <name evidence="2" type="ORF">D8M04_08660</name>
</gene>
<evidence type="ECO:0000256" key="1">
    <source>
        <dbReference type="SAM" id="Phobius"/>
    </source>
</evidence>
<reference evidence="2 3" key="1">
    <citation type="submission" date="2018-10" db="EMBL/GenBank/DDBJ databases">
        <title>Oceanobacillus sp. YLB-02 draft genome.</title>
        <authorList>
            <person name="Yu L."/>
        </authorList>
    </citation>
    <scope>NUCLEOTIDE SEQUENCE [LARGE SCALE GENOMIC DNA]</scope>
    <source>
        <strain evidence="2 3">YLB-02</strain>
    </source>
</reference>